<dbReference type="Pfam" id="PF16916">
    <property type="entry name" value="ZT_dimer"/>
    <property type="match status" value="1"/>
</dbReference>
<keyword evidence="4 6" id="KW-1133">Transmembrane helix</keyword>
<dbReference type="PANTHER" id="PTHR43840">
    <property type="entry name" value="MITOCHONDRIAL METAL TRANSPORTER 1-RELATED"/>
    <property type="match status" value="1"/>
</dbReference>
<dbReference type="PANTHER" id="PTHR43840:SF15">
    <property type="entry name" value="MITOCHONDRIAL METAL TRANSPORTER 1-RELATED"/>
    <property type="match status" value="1"/>
</dbReference>
<dbReference type="EMBL" id="JAVKPK010000014">
    <property type="protein sequence ID" value="MDR7665151.1"/>
    <property type="molecule type" value="Genomic_DNA"/>
</dbReference>
<reference evidence="10" key="1">
    <citation type="submission" date="2023-07" db="EMBL/GenBank/DDBJ databases">
        <title>Whole-genome sequencing of a new Methanosarcina sp. Z-7115.</title>
        <authorList>
            <person name="Zhilina T.N."/>
            <person name="Merkel A.Y."/>
        </authorList>
    </citation>
    <scope>NUCLEOTIDE SEQUENCE [LARGE SCALE GENOMIC DNA]</scope>
    <source>
        <strain evidence="10">Z-7115</strain>
    </source>
</reference>
<evidence type="ECO:0000256" key="3">
    <source>
        <dbReference type="ARBA" id="ARBA00022692"/>
    </source>
</evidence>
<evidence type="ECO:0000259" key="8">
    <source>
        <dbReference type="Pfam" id="PF16916"/>
    </source>
</evidence>
<dbReference type="Pfam" id="PF01545">
    <property type="entry name" value="Cation_efflux"/>
    <property type="match status" value="1"/>
</dbReference>
<dbReference type="InterPro" id="IPR027470">
    <property type="entry name" value="Cation_efflux_CTD"/>
</dbReference>
<feature type="domain" description="Cation efflux protein transmembrane" evidence="7">
    <location>
        <begin position="12"/>
        <end position="205"/>
    </location>
</feature>
<evidence type="ECO:0000313" key="10">
    <source>
        <dbReference type="Proteomes" id="UP001246244"/>
    </source>
</evidence>
<evidence type="ECO:0000259" key="7">
    <source>
        <dbReference type="Pfam" id="PF01545"/>
    </source>
</evidence>
<accession>A0ABU2CZI6</accession>
<comment type="caution">
    <text evidence="9">The sequence shown here is derived from an EMBL/GenBank/DDBJ whole genome shotgun (WGS) entry which is preliminary data.</text>
</comment>
<organism evidence="9 10">
    <name type="scientific">Methanosarcina baikalica</name>
    <dbReference type="NCBI Taxonomy" id="3073890"/>
    <lineage>
        <taxon>Archaea</taxon>
        <taxon>Methanobacteriati</taxon>
        <taxon>Methanobacteriota</taxon>
        <taxon>Stenosarchaea group</taxon>
        <taxon>Methanomicrobia</taxon>
        <taxon>Methanosarcinales</taxon>
        <taxon>Methanosarcinaceae</taxon>
        <taxon>Methanosarcina</taxon>
    </lineage>
</organism>
<keyword evidence="10" id="KW-1185">Reference proteome</keyword>
<dbReference type="InterPro" id="IPR058533">
    <property type="entry name" value="Cation_efflux_TM"/>
</dbReference>
<evidence type="ECO:0000256" key="4">
    <source>
        <dbReference type="ARBA" id="ARBA00022989"/>
    </source>
</evidence>
<evidence type="ECO:0000256" key="6">
    <source>
        <dbReference type="SAM" id="Phobius"/>
    </source>
</evidence>
<dbReference type="RefSeq" id="WP_310575176.1">
    <property type="nucleotide sequence ID" value="NZ_JAVKPK010000014.1"/>
</dbReference>
<dbReference type="InterPro" id="IPR036837">
    <property type="entry name" value="Cation_efflux_CTD_sf"/>
</dbReference>
<dbReference type="Gene3D" id="1.20.1510.10">
    <property type="entry name" value="Cation efflux protein transmembrane domain"/>
    <property type="match status" value="1"/>
</dbReference>
<dbReference type="InterPro" id="IPR002524">
    <property type="entry name" value="Cation_efflux"/>
</dbReference>
<dbReference type="InterPro" id="IPR050291">
    <property type="entry name" value="CDF_Transporter"/>
</dbReference>
<proteinExistence type="predicted"/>
<dbReference type="Proteomes" id="UP001246244">
    <property type="component" value="Unassembled WGS sequence"/>
</dbReference>
<evidence type="ECO:0000256" key="1">
    <source>
        <dbReference type="ARBA" id="ARBA00004141"/>
    </source>
</evidence>
<sequence>MLQKSKKVQQVLIYVLFLNLAVAFAKIIYGNLTSTLSMIADGYHSLFDGVSNIIGLAGSFIASRPPDSDHPYGHQKYETVASIFIALLLIFVGVEIFRDALNRFLVQSTPKVTDVSYLVMLGTMCINYLVTRYEHKQGVSLRSQVLIADSMHTRSDIYVSLSVIVSLTAINLGFPMMDPLVALVIAFLIFKAGYGIVKESSRSLLDMSRIEEKEICDLVMGIEGVKGCHKIRTRGSIGDIKVDMHLLVRSDMPLEDAHIITHMVSKKLKGEYKDISDVVIHLEPSSQQPQGSNSKKTS</sequence>
<evidence type="ECO:0000256" key="5">
    <source>
        <dbReference type="ARBA" id="ARBA00023136"/>
    </source>
</evidence>
<dbReference type="NCBIfam" id="TIGR01297">
    <property type="entry name" value="CDF"/>
    <property type="match status" value="1"/>
</dbReference>
<gene>
    <name evidence="9" type="ORF">RG963_05005</name>
</gene>
<protein>
    <submittedName>
        <fullName evidence="9">Cation diffusion facilitator family transporter</fullName>
    </submittedName>
</protein>
<name>A0ABU2CZI6_9EURY</name>
<evidence type="ECO:0000256" key="2">
    <source>
        <dbReference type="ARBA" id="ARBA00022448"/>
    </source>
</evidence>
<dbReference type="SUPFAM" id="SSF160240">
    <property type="entry name" value="Cation efflux protein cytoplasmic domain-like"/>
    <property type="match status" value="1"/>
</dbReference>
<keyword evidence="2" id="KW-0813">Transport</keyword>
<comment type="subcellular location">
    <subcellularLocation>
        <location evidence="1">Membrane</location>
        <topology evidence="1">Multi-pass membrane protein</topology>
    </subcellularLocation>
</comment>
<keyword evidence="3 6" id="KW-0812">Transmembrane</keyword>
<evidence type="ECO:0000313" key="9">
    <source>
        <dbReference type="EMBL" id="MDR7665151.1"/>
    </source>
</evidence>
<dbReference type="Gene3D" id="3.30.70.1350">
    <property type="entry name" value="Cation efflux protein, cytoplasmic domain"/>
    <property type="match status" value="1"/>
</dbReference>
<feature type="transmembrane region" description="Helical" evidence="6">
    <location>
        <begin position="180"/>
        <end position="197"/>
    </location>
</feature>
<dbReference type="SUPFAM" id="SSF161111">
    <property type="entry name" value="Cation efflux protein transmembrane domain-like"/>
    <property type="match status" value="1"/>
</dbReference>
<feature type="transmembrane region" description="Helical" evidence="6">
    <location>
        <begin position="156"/>
        <end position="174"/>
    </location>
</feature>
<dbReference type="InterPro" id="IPR027469">
    <property type="entry name" value="Cation_efflux_TMD_sf"/>
</dbReference>
<feature type="transmembrane region" description="Helical" evidence="6">
    <location>
        <begin position="12"/>
        <end position="29"/>
    </location>
</feature>
<feature type="transmembrane region" description="Helical" evidence="6">
    <location>
        <begin position="77"/>
        <end position="97"/>
    </location>
</feature>
<keyword evidence="5 6" id="KW-0472">Membrane</keyword>
<feature type="domain" description="Cation efflux protein cytoplasmic" evidence="8">
    <location>
        <begin position="209"/>
        <end position="284"/>
    </location>
</feature>